<dbReference type="SUPFAM" id="SSF51182">
    <property type="entry name" value="RmlC-like cupins"/>
    <property type="match status" value="1"/>
</dbReference>
<evidence type="ECO:0000259" key="1">
    <source>
        <dbReference type="Pfam" id="PF05523"/>
    </source>
</evidence>
<gene>
    <name evidence="2" type="ORF">MM236_00920</name>
</gene>
<evidence type="ECO:0000313" key="3">
    <source>
        <dbReference type="Proteomes" id="UP001165488"/>
    </source>
</evidence>
<name>A0ABS9UIY1_9BACT</name>
<feature type="domain" description="Sugar 3,4-ketoisomerase QdtA cupin" evidence="1">
    <location>
        <begin position="7"/>
        <end position="133"/>
    </location>
</feature>
<reference evidence="2" key="1">
    <citation type="submission" date="2022-03" db="EMBL/GenBank/DDBJ databases">
        <title>De novo assembled genomes of Belliella spp. (Cyclobacteriaceae) strains.</title>
        <authorList>
            <person name="Szabo A."/>
            <person name="Korponai K."/>
            <person name="Felfoldi T."/>
        </authorList>
    </citation>
    <scope>NUCLEOTIDE SEQUENCE</scope>
    <source>
        <strain evidence="2">DSM 107340</strain>
    </source>
</reference>
<dbReference type="Pfam" id="PF05523">
    <property type="entry name" value="FdtA"/>
    <property type="match status" value="1"/>
</dbReference>
<evidence type="ECO:0000313" key="2">
    <source>
        <dbReference type="EMBL" id="MCH7396522.1"/>
    </source>
</evidence>
<organism evidence="2 3">
    <name type="scientific">Belliella calami</name>
    <dbReference type="NCBI Taxonomy" id="2923436"/>
    <lineage>
        <taxon>Bacteria</taxon>
        <taxon>Pseudomonadati</taxon>
        <taxon>Bacteroidota</taxon>
        <taxon>Cytophagia</taxon>
        <taxon>Cytophagales</taxon>
        <taxon>Cyclobacteriaceae</taxon>
        <taxon>Belliella</taxon>
    </lineage>
</organism>
<comment type="caution">
    <text evidence="2">The sequence shown here is derived from an EMBL/GenBank/DDBJ whole genome shotgun (WGS) entry which is preliminary data.</text>
</comment>
<dbReference type="Proteomes" id="UP001165488">
    <property type="component" value="Unassembled WGS sequence"/>
</dbReference>
<sequence>MSKISLCKYISFPTIEMNSGKLIAAGFETEIPFPMRRIYYLIGVGADEKRGNHANIKNQQLMVAIQGSFQVTVDDGEQQQVFTLDKNNEGLYLPEKIWRSVHSFSHDAICIVFCSEVYDSSDYIKDYEEFLRLK</sequence>
<accession>A0ABS9UIY1</accession>
<dbReference type="InterPro" id="IPR011051">
    <property type="entry name" value="RmlC_Cupin_sf"/>
</dbReference>
<dbReference type="Gene3D" id="2.60.120.10">
    <property type="entry name" value="Jelly Rolls"/>
    <property type="match status" value="1"/>
</dbReference>
<protein>
    <submittedName>
        <fullName evidence="2">FdtA/QdtA family cupin domain-containing protein</fullName>
    </submittedName>
</protein>
<dbReference type="RefSeq" id="WP_241273043.1">
    <property type="nucleotide sequence ID" value="NZ_JAKZGS010000001.1"/>
</dbReference>
<dbReference type="CDD" id="cd20292">
    <property type="entry name" value="cupin_QdtA-like"/>
    <property type="match status" value="1"/>
</dbReference>
<dbReference type="EMBL" id="JAKZGS010000001">
    <property type="protein sequence ID" value="MCH7396522.1"/>
    <property type="molecule type" value="Genomic_DNA"/>
</dbReference>
<keyword evidence="3" id="KW-1185">Reference proteome</keyword>
<dbReference type="InterPro" id="IPR008894">
    <property type="entry name" value="QdtA_cupin_dom"/>
</dbReference>
<dbReference type="InterPro" id="IPR014710">
    <property type="entry name" value="RmlC-like_jellyroll"/>
</dbReference>
<proteinExistence type="predicted"/>